<organism evidence="1 2">
    <name type="scientific">Symplocastrum torsivum CPER-KK1</name>
    <dbReference type="NCBI Taxonomy" id="450513"/>
    <lineage>
        <taxon>Bacteria</taxon>
        <taxon>Bacillati</taxon>
        <taxon>Cyanobacteriota</taxon>
        <taxon>Cyanophyceae</taxon>
        <taxon>Oscillatoriophycideae</taxon>
        <taxon>Oscillatoriales</taxon>
        <taxon>Microcoleaceae</taxon>
        <taxon>Symplocastrum</taxon>
    </lineage>
</organism>
<evidence type="ECO:0000313" key="2">
    <source>
        <dbReference type="Proteomes" id="UP000753908"/>
    </source>
</evidence>
<proteinExistence type="predicted"/>
<sequence length="66" mass="7584">MLKSKIHVLTNIQGLFLLVYEDAQGHKFEALSPNGEVYRHGEIYYNAASAKAKGRLWIQQLMTEDF</sequence>
<dbReference type="Proteomes" id="UP000753908">
    <property type="component" value="Unassembled WGS sequence"/>
</dbReference>
<gene>
    <name evidence="1" type="ORF">KME25_32195</name>
</gene>
<accession>A0A951UD80</accession>
<name>A0A951UD80_9CYAN</name>
<reference evidence="1" key="1">
    <citation type="submission" date="2021-05" db="EMBL/GenBank/DDBJ databases">
        <authorList>
            <person name="Pietrasiak N."/>
            <person name="Ward R."/>
            <person name="Stajich J.E."/>
            <person name="Kurbessoian T."/>
        </authorList>
    </citation>
    <scope>NUCLEOTIDE SEQUENCE</scope>
    <source>
        <strain evidence="1">CPER-KK1</strain>
    </source>
</reference>
<reference evidence="1" key="2">
    <citation type="journal article" date="2022" name="Microbiol. Resour. Announc.">
        <title>Metagenome Sequencing to Explore Phylogenomics of Terrestrial Cyanobacteria.</title>
        <authorList>
            <person name="Ward R.D."/>
            <person name="Stajich J.E."/>
            <person name="Johansen J.R."/>
            <person name="Huntemann M."/>
            <person name="Clum A."/>
            <person name="Foster B."/>
            <person name="Foster B."/>
            <person name="Roux S."/>
            <person name="Palaniappan K."/>
            <person name="Varghese N."/>
            <person name="Mukherjee S."/>
            <person name="Reddy T.B.K."/>
            <person name="Daum C."/>
            <person name="Copeland A."/>
            <person name="Chen I.A."/>
            <person name="Ivanova N.N."/>
            <person name="Kyrpides N.C."/>
            <person name="Shapiro N."/>
            <person name="Eloe-Fadrosh E.A."/>
            <person name="Pietrasiak N."/>
        </authorList>
    </citation>
    <scope>NUCLEOTIDE SEQUENCE</scope>
    <source>
        <strain evidence="1">CPER-KK1</strain>
    </source>
</reference>
<protein>
    <submittedName>
        <fullName evidence="1">Uncharacterized protein</fullName>
    </submittedName>
</protein>
<dbReference type="EMBL" id="JAHHIF010000080">
    <property type="protein sequence ID" value="MBW4549030.1"/>
    <property type="molecule type" value="Genomic_DNA"/>
</dbReference>
<evidence type="ECO:0000313" key="1">
    <source>
        <dbReference type="EMBL" id="MBW4549030.1"/>
    </source>
</evidence>
<comment type="caution">
    <text evidence="1">The sequence shown here is derived from an EMBL/GenBank/DDBJ whole genome shotgun (WGS) entry which is preliminary data.</text>
</comment>
<dbReference type="AlphaFoldDB" id="A0A951UD80"/>